<evidence type="ECO:0000313" key="4">
    <source>
        <dbReference type="Proteomes" id="UP000433181"/>
    </source>
</evidence>
<feature type="transmembrane region" description="Helical" evidence="1">
    <location>
        <begin position="236"/>
        <end position="260"/>
    </location>
</feature>
<evidence type="ECO:0000259" key="2">
    <source>
        <dbReference type="Pfam" id="PF00535"/>
    </source>
</evidence>
<dbReference type="Proteomes" id="UP000433181">
    <property type="component" value="Unassembled WGS sequence"/>
</dbReference>
<organism evidence="3 4">
    <name type="scientific">Anaerovibrio slackiae</name>
    <dbReference type="NCBI Taxonomy" id="2652309"/>
    <lineage>
        <taxon>Bacteria</taxon>
        <taxon>Bacillati</taxon>
        <taxon>Bacillota</taxon>
        <taxon>Negativicutes</taxon>
        <taxon>Selenomonadales</taxon>
        <taxon>Selenomonadaceae</taxon>
        <taxon>Anaerovibrio</taxon>
    </lineage>
</organism>
<dbReference type="Gene3D" id="3.90.550.10">
    <property type="entry name" value="Spore Coat Polysaccharide Biosynthesis Protein SpsA, Chain A"/>
    <property type="match status" value="1"/>
</dbReference>
<dbReference type="InterPro" id="IPR050256">
    <property type="entry name" value="Glycosyltransferase_2"/>
</dbReference>
<gene>
    <name evidence="3" type="ORF">FYJ84_03755</name>
</gene>
<dbReference type="RefSeq" id="WP_154406265.1">
    <property type="nucleotide sequence ID" value="NZ_VUNR01000005.1"/>
</dbReference>
<dbReference type="EMBL" id="VUNR01000005">
    <property type="protein sequence ID" value="MSU08106.1"/>
    <property type="molecule type" value="Genomic_DNA"/>
</dbReference>
<reference evidence="3 4" key="1">
    <citation type="submission" date="2019-08" db="EMBL/GenBank/DDBJ databases">
        <title>In-depth cultivation of the pig gut microbiome towards novel bacterial diversity and tailored functional studies.</title>
        <authorList>
            <person name="Wylensek D."/>
            <person name="Hitch T.C.A."/>
            <person name="Clavel T."/>
        </authorList>
    </citation>
    <scope>NUCLEOTIDE SEQUENCE [LARGE SCALE GENOMIC DNA]</scope>
    <source>
        <strain evidence="3 4">WCA-693-APC-5D-A</strain>
    </source>
</reference>
<evidence type="ECO:0000313" key="3">
    <source>
        <dbReference type="EMBL" id="MSU08106.1"/>
    </source>
</evidence>
<keyword evidence="1" id="KW-0472">Membrane</keyword>
<dbReference type="SUPFAM" id="SSF53448">
    <property type="entry name" value="Nucleotide-diphospho-sugar transferases"/>
    <property type="match status" value="1"/>
</dbReference>
<protein>
    <submittedName>
        <fullName evidence="3">Glycosyltransferase</fullName>
    </submittedName>
</protein>
<dbReference type="GO" id="GO:0005886">
    <property type="term" value="C:plasma membrane"/>
    <property type="evidence" value="ECO:0007669"/>
    <property type="project" value="TreeGrafter"/>
</dbReference>
<dbReference type="GO" id="GO:0016740">
    <property type="term" value="F:transferase activity"/>
    <property type="evidence" value="ECO:0007669"/>
    <property type="project" value="UniProtKB-KW"/>
</dbReference>
<comment type="caution">
    <text evidence="3">The sequence shown here is derived from an EMBL/GenBank/DDBJ whole genome shotgun (WGS) entry which is preliminary data.</text>
</comment>
<dbReference type="InterPro" id="IPR029044">
    <property type="entry name" value="Nucleotide-diphossugar_trans"/>
</dbReference>
<keyword evidence="3" id="KW-0808">Transferase</keyword>
<proteinExistence type="predicted"/>
<keyword evidence="4" id="KW-1185">Reference proteome</keyword>
<name>A0A6I2UH51_9FIRM</name>
<dbReference type="GeneID" id="96778020"/>
<sequence>MGFTNKEDNFMSVVAYVHNDGQDALTFVKNVSEVLDENFKKYEIILVDDASEDNGMDLVRQHAEGCGCMVQIVHMSYFQGVELAMNAGVSLAIGDFVLEFDSVQMDYEPGLIMEVYNRSLQGYDIVSAAPEGGGAVSSRLFYSLFNHFSKVKHKLRTERFRVLSRRVLNRIHSMSKTVPYRKALYMNSGLACDTLLYSPNEKQKCTLGGDIAQNVFRRRMAIDSLILFTDFGYKTAFGLSCFMLILTALLAVYTLCVYSMSIPVEGWTSTVLILCFGFCGIFSVATIIIKYLDVLMGLVFKKRTYTVESIEKLKA</sequence>
<dbReference type="InterPro" id="IPR001173">
    <property type="entry name" value="Glyco_trans_2-like"/>
</dbReference>
<evidence type="ECO:0000256" key="1">
    <source>
        <dbReference type="SAM" id="Phobius"/>
    </source>
</evidence>
<dbReference type="Pfam" id="PF00535">
    <property type="entry name" value="Glycos_transf_2"/>
    <property type="match status" value="1"/>
</dbReference>
<keyword evidence="1" id="KW-0812">Transmembrane</keyword>
<feature type="transmembrane region" description="Helical" evidence="1">
    <location>
        <begin position="266"/>
        <end position="292"/>
    </location>
</feature>
<accession>A0A6I2UH51</accession>
<dbReference type="AlphaFoldDB" id="A0A6I2UH51"/>
<keyword evidence="1" id="KW-1133">Transmembrane helix</keyword>
<dbReference type="PANTHER" id="PTHR48090">
    <property type="entry name" value="UNDECAPRENYL-PHOSPHATE 4-DEOXY-4-FORMAMIDO-L-ARABINOSE TRANSFERASE-RELATED"/>
    <property type="match status" value="1"/>
</dbReference>
<feature type="domain" description="Glycosyltransferase 2-like" evidence="2">
    <location>
        <begin position="12"/>
        <end position="102"/>
    </location>
</feature>
<dbReference type="PANTHER" id="PTHR48090:SF8">
    <property type="entry name" value="GLYCOSYLTRANSFERASE CSBB-RELATED"/>
    <property type="match status" value="1"/>
</dbReference>